<protein>
    <submittedName>
        <fullName evidence="17">Fez family zinc finger protein 1</fullName>
    </submittedName>
</protein>
<sequence>MAPKRFNFTEQTIDDGACLICTNVKRHAPSCSPLSLLRNPRPIRKTLEDFLKLKCTSRLLKEKKMETMGAISPGSEKENSCKKPKLSFSIENLIETKSSENFTKDAEITSHSAPTTKRRESYSETRETPSTTNPDNEGEHQREIPRSFLNRTGETWPENGHSYRKRKSDYLRTIHDQSAAMLGYGPMVHPAFLFGRTSVEDYQAYLFRNYSLLQQQLSPVPSRDYTYEWLRNSGVSKFNSLKSKSFDVPPSEPKQRELLKRKTESKAKIVSATEEGKSCEEQLSSRKDNEKSDSDSISKVKKAAIKTNKTFTCLECGKVFNAHYNLTRHMPVHTGARPFVCKICGKGFRQASTLCRHKIIHTSEKPHKCNTCGKAFNRSSTLNTHMRIHLGYKPFQCEYCGKGFHQKGNYKNHKLTHSAEKQYKCNICNKAFHQVYNLTFHMHTHNDKKPFTCHMCGKGFCRNFDLKKHMRKLHDGSQIPASSSPPRSGANPTTPQMLRSGSMFSLPSAGQAPIVGNRSAFFGHSAPVSCHQRNVFSSYLMGSANADFLHKFSSYM</sequence>
<keyword evidence="14" id="KW-0539">Nucleus</keyword>
<dbReference type="FunFam" id="3.30.160.60:FF:000194">
    <property type="entry name" value="Fez family zinc finger protein 2"/>
    <property type="match status" value="1"/>
</dbReference>
<evidence type="ECO:0000256" key="2">
    <source>
        <dbReference type="ARBA" id="ARBA00006991"/>
    </source>
</evidence>
<dbReference type="PROSITE" id="PS50157">
    <property type="entry name" value="ZINC_FINGER_C2H2_2"/>
    <property type="match status" value="6"/>
</dbReference>
<keyword evidence="8" id="KW-0221">Differentiation</keyword>
<evidence type="ECO:0000256" key="5">
    <source>
        <dbReference type="ARBA" id="ARBA00022723"/>
    </source>
</evidence>
<keyword evidence="9" id="KW-0862">Zinc</keyword>
<feature type="domain" description="C2H2-type" evidence="16">
    <location>
        <begin position="367"/>
        <end position="394"/>
    </location>
</feature>
<evidence type="ECO:0000256" key="8">
    <source>
        <dbReference type="ARBA" id="ARBA00022782"/>
    </source>
</evidence>
<comment type="similarity">
    <text evidence="2">Belongs to the krueppel C2H2-type zinc-finger protein family.</text>
</comment>
<proteinExistence type="inferred from homology"/>
<feature type="domain" description="C2H2-type" evidence="16">
    <location>
        <begin position="423"/>
        <end position="450"/>
    </location>
</feature>
<feature type="region of interest" description="Disordered" evidence="15">
    <location>
        <begin position="243"/>
        <end position="299"/>
    </location>
</feature>
<feature type="compositionally biased region" description="Basic and acidic residues" evidence="15">
    <location>
        <begin position="117"/>
        <end position="127"/>
    </location>
</feature>
<keyword evidence="4" id="KW-0678">Repressor</keyword>
<evidence type="ECO:0000256" key="15">
    <source>
        <dbReference type="SAM" id="MobiDB-lite"/>
    </source>
</evidence>
<dbReference type="Pfam" id="PF13912">
    <property type="entry name" value="zf-C2H2_6"/>
    <property type="match status" value="1"/>
</dbReference>
<evidence type="ECO:0000256" key="9">
    <source>
        <dbReference type="ARBA" id="ARBA00022833"/>
    </source>
</evidence>
<name>K1Q753_MAGGI</name>
<evidence type="ECO:0000256" key="6">
    <source>
        <dbReference type="ARBA" id="ARBA00022737"/>
    </source>
</evidence>
<feature type="compositionally biased region" description="Polar residues" evidence="15">
    <location>
        <begin position="479"/>
        <end position="502"/>
    </location>
</feature>
<dbReference type="PROSITE" id="PS00028">
    <property type="entry name" value="ZINC_FINGER_C2H2_1"/>
    <property type="match status" value="6"/>
</dbReference>
<dbReference type="GO" id="GO:0030154">
    <property type="term" value="P:cell differentiation"/>
    <property type="evidence" value="ECO:0007669"/>
    <property type="project" value="UniProtKB-KW"/>
</dbReference>
<feature type="compositionally biased region" description="Basic and acidic residues" evidence="15">
    <location>
        <begin position="274"/>
        <end position="298"/>
    </location>
</feature>
<feature type="region of interest" description="Disordered" evidence="15">
    <location>
        <begin position="101"/>
        <end position="165"/>
    </location>
</feature>
<keyword evidence="11" id="KW-0805">Transcription regulation</keyword>
<evidence type="ECO:0000256" key="12">
    <source>
        <dbReference type="ARBA" id="ARBA00023125"/>
    </source>
</evidence>
<evidence type="ECO:0000259" key="16">
    <source>
        <dbReference type="PROSITE" id="PS50157"/>
    </source>
</evidence>
<evidence type="ECO:0000256" key="3">
    <source>
        <dbReference type="ARBA" id="ARBA00022473"/>
    </source>
</evidence>
<feature type="region of interest" description="Disordered" evidence="15">
    <location>
        <begin position="474"/>
        <end position="502"/>
    </location>
</feature>
<dbReference type="FunFam" id="3.30.160.60:FF:000251">
    <property type="entry name" value="FEZ family zinc finger 2"/>
    <property type="match status" value="1"/>
</dbReference>
<reference evidence="17" key="1">
    <citation type="journal article" date="2012" name="Nature">
        <title>The oyster genome reveals stress adaptation and complexity of shell formation.</title>
        <authorList>
            <person name="Zhang G."/>
            <person name="Fang X."/>
            <person name="Guo X."/>
            <person name="Li L."/>
            <person name="Luo R."/>
            <person name="Xu F."/>
            <person name="Yang P."/>
            <person name="Zhang L."/>
            <person name="Wang X."/>
            <person name="Qi H."/>
            <person name="Xiong Z."/>
            <person name="Que H."/>
            <person name="Xie Y."/>
            <person name="Holland P.W."/>
            <person name="Paps J."/>
            <person name="Zhu Y."/>
            <person name="Wu F."/>
            <person name="Chen Y."/>
            <person name="Wang J."/>
            <person name="Peng C."/>
            <person name="Meng J."/>
            <person name="Yang L."/>
            <person name="Liu J."/>
            <person name="Wen B."/>
            <person name="Zhang N."/>
            <person name="Huang Z."/>
            <person name="Zhu Q."/>
            <person name="Feng Y."/>
            <person name="Mount A."/>
            <person name="Hedgecock D."/>
            <person name="Xu Z."/>
            <person name="Liu Y."/>
            <person name="Domazet-Loso T."/>
            <person name="Du Y."/>
            <person name="Sun X."/>
            <person name="Zhang S."/>
            <person name="Liu B."/>
            <person name="Cheng P."/>
            <person name="Jiang X."/>
            <person name="Li J."/>
            <person name="Fan D."/>
            <person name="Wang W."/>
            <person name="Fu W."/>
            <person name="Wang T."/>
            <person name="Wang B."/>
            <person name="Zhang J."/>
            <person name="Peng Z."/>
            <person name="Li Y."/>
            <person name="Li N."/>
            <person name="Wang J."/>
            <person name="Chen M."/>
            <person name="He Y."/>
            <person name="Tan F."/>
            <person name="Song X."/>
            <person name="Zheng Q."/>
            <person name="Huang R."/>
            <person name="Yang H."/>
            <person name="Du X."/>
            <person name="Chen L."/>
            <person name="Yang M."/>
            <person name="Gaffney P.M."/>
            <person name="Wang S."/>
            <person name="Luo L."/>
            <person name="She Z."/>
            <person name="Ming Y."/>
            <person name="Huang W."/>
            <person name="Zhang S."/>
            <person name="Huang B."/>
            <person name="Zhang Y."/>
            <person name="Qu T."/>
            <person name="Ni P."/>
            <person name="Miao G."/>
            <person name="Wang J."/>
            <person name="Wang Q."/>
            <person name="Steinberg C.E."/>
            <person name="Wang H."/>
            <person name="Li N."/>
            <person name="Qian L."/>
            <person name="Zhang G."/>
            <person name="Li Y."/>
            <person name="Yang H."/>
            <person name="Liu X."/>
            <person name="Wang J."/>
            <person name="Yin Y."/>
            <person name="Wang J."/>
        </authorList>
    </citation>
    <scope>NUCLEOTIDE SEQUENCE [LARGE SCALE GENOMIC DNA]</scope>
    <source>
        <strain evidence="17">05x7-T-G4-1.051#20</strain>
    </source>
</reference>
<keyword evidence="5" id="KW-0479">Metal-binding</keyword>
<dbReference type="FunFam" id="3.30.160.60:FF:000863">
    <property type="entry name" value="fez family zinc finger protein 2"/>
    <property type="match status" value="1"/>
</dbReference>
<evidence type="ECO:0000256" key="11">
    <source>
        <dbReference type="ARBA" id="ARBA00023015"/>
    </source>
</evidence>
<feature type="compositionally biased region" description="Basic and acidic residues" evidence="15">
    <location>
        <begin position="253"/>
        <end position="267"/>
    </location>
</feature>
<dbReference type="GO" id="GO:0008270">
    <property type="term" value="F:zinc ion binding"/>
    <property type="evidence" value="ECO:0007669"/>
    <property type="project" value="UniProtKB-KW"/>
</dbReference>
<dbReference type="PANTHER" id="PTHR16515">
    <property type="entry name" value="PR DOMAIN ZINC FINGER PROTEIN"/>
    <property type="match status" value="1"/>
</dbReference>
<gene>
    <name evidence="17" type="ORF">CGI_10014518</name>
</gene>
<keyword evidence="6" id="KW-0677">Repeat</keyword>
<dbReference type="Pfam" id="PF00096">
    <property type="entry name" value="zf-C2H2"/>
    <property type="match status" value="5"/>
</dbReference>
<dbReference type="AlphaFoldDB" id="K1Q753"/>
<dbReference type="GO" id="GO:0007399">
    <property type="term" value="P:nervous system development"/>
    <property type="evidence" value="ECO:0007669"/>
    <property type="project" value="UniProtKB-KW"/>
</dbReference>
<keyword evidence="7" id="KW-0863">Zinc-finger</keyword>
<dbReference type="FunFam" id="3.30.160.60:FF:000103">
    <property type="entry name" value="FEZ family zinc finger 1"/>
    <property type="match status" value="1"/>
</dbReference>
<accession>K1Q753</accession>
<organism evidence="17">
    <name type="scientific">Magallana gigas</name>
    <name type="common">Pacific oyster</name>
    <name type="synonym">Crassostrea gigas</name>
    <dbReference type="NCBI Taxonomy" id="29159"/>
    <lineage>
        <taxon>Eukaryota</taxon>
        <taxon>Metazoa</taxon>
        <taxon>Spiralia</taxon>
        <taxon>Lophotrochozoa</taxon>
        <taxon>Mollusca</taxon>
        <taxon>Bivalvia</taxon>
        <taxon>Autobranchia</taxon>
        <taxon>Pteriomorphia</taxon>
        <taxon>Ostreida</taxon>
        <taxon>Ostreoidea</taxon>
        <taxon>Ostreidae</taxon>
        <taxon>Magallana</taxon>
    </lineage>
</organism>
<keyword evidence="3" id="KW-0217">Developmental protein</keyword>
<dbReference type="SUPFAM" id="SSF57667">
    <property type="entry name" value="beta-beta-alpha zinc fingers"/>
    <property type="match status" value="3"/>
</dbReference>
<evidence type="ECO:0000256" key="1">
    <source>
        <dbReference type="ARBA" id="ARBA00004123"/>
    </source>
</evidence>
<dbReference type="InterPro" id="IPR013087">
    <property type="entry name" value="Znf_C2H2_type"/>
</dbReference>
<dbReference type="EMBL" id="JH818862">
    <property type="protein sequence ID" value="EKC32557.1"/>
    <property type="molecule type" value="Genomic_DNA"/>
</dbReference>
<dbReference type="GO" id="GO:0003677">
    <property type="term" value="F:DNA binding"/>
    <property type="evidence" value="ECO:0007669"/>
    <property type="project" value="UniProtKB-KW"/>
</dbReference>
<evidence type="ECO:0000256" key="14">
    <source>
        <dbReference type="ARBA" id="ARBA00023242"/>
    </source>
</evidence>
<evidence type="ECO:0000313" key="17">
    <source>
        <dbReference type="EMBL" id="EKC32557.1"/>
    </source>
</evidence>
<feature type="domain" description="C2H2-type" evidence="16">
    <location>
        <begin position="395"/>
        <end position="422"/>
    </location>
</feature>
<dbReference type="FunFam" id="3.30.160.60:FF:000227">
    <property type="entry name" value="fez family zinc finger protein 1"/>
    <property type="match status" value="1"/>
</dbReference>
<evidence type="ECO:0000256" key="4">
    <source>
        <dbReference type="ARBA" id="ARBA00022491"/>
    </source>
</evidence>
<comment type="subcellular location">
    <subcellularLocation>
        <location evidence="1">Nucleus</location>
    </subcellularLocation>
</comment>
<keyword evidence="13" id="KW-0804">Transcription</keyword>
<dbReference type="GO" id="GO:0010468">
    <property type="term" value="P:regulation of gene expression"/>
    <property type="evidence" value="ECO:0007669"/>
    <property type="project" value="TreeGrafter"/>
</dbReference>
<keyword evidence="10" id="KW-0524">Neurogenesis</keyword>
<dbReference type="SMART" id="SM00355">
    <property type="entry name" value="ZnF_C2H2"/>
    <property type="match status" value="6"/>
</dbReference>
<dbReference type="InterPro" id="IPR050331">
    <property type="entry name" value="Zinc_finger"/>
</dbReference>
<evidence type="ECO:0000256" key="7">
    <source>
        <dbReference type="ARBA" id="ARBA00022771"/>
    </source>
</evidence>
<feature type="domain" description="C2H2-type" evidence="16">
    <location>
        <begin position="311"/>
        <end position="338"/>
    </location>
</feature>
<dbReference type="HOGENOM" id="CLU_490258_0_0_1"/>
<keyword evidence="12" id="KW-0238">DNA-binding</keyword>
<dbReference type="InterPro" id="IPR036236">
    <property type="entry name" value="Znf_C2H2_sf"/>
</dbReference>
<evidence type="ECO:0000256" key="10">
    <source>
        <dbReference type="ARBA" id="ARBA00022902"/>
    </source>
</evidence>
<dbReference type="Gene3D" id="3.30.160.60">
    <property type="entry name" value="Classic Zinc Finger"/>
    <property type="match status" value="6"/>
</dbReference>
<evidence type="ECO:0000256" key="13">
    <source>
        <dbReference type="ARBA" id="ARBA00023163"/>
    </source>
</evidence>
<dbReference type="FunFam" id="3.30.160.60:FF:000164">
    <property type="entry name" value="Fez family zinc finger protein 2"/>
    <property type="match status" value="1"/>
</dbReference>
<dbReference type="InParanoid" id="K1Q753"/>
<dbReference type="GO" id="GO:0005634">
    <property type="term" value="C:nucleus"/>
    <property type="evidence" value="ECO:0007669"/>
    <property type="project" value="UniProtKB-SubCell"/>
</dbReference>
<feature type="domain" description="C2H2-type" evidence="16">
    <location>
        <begin position="339"/>
        <end position="366"/>
    </location>
</feature>
<feature type="domain" description="C2H2-type" evidence="16">
    <location>
        <begin position="451"/>
        <end position="479"/>
    </location>
</feature>
<dbReference type="PANTHER" id="PTHR16515:SF35">
    <property type="entry name" value="FEZ FAMILY ZINC FINGER PROTEIN 2"/>
    <property type="match status" value="1"/>
</dbReference>